<gene>
    <name evidence="1" type="ORF">HW532_15860</name>
</gene>
<sequence>MSATDDNTKAREEFDLELQKLKDAATTKDELAYYTITGAVYKALVDAYDRLRKEGVDPEDFLVETAPALGYAVFQAMAPGYEEGTWPHWLPDALEEAKQSALDAARNAQKVRMIQ</sequence>
<keyword evidence="2" id="KW-1185">Reference proteome</keyword>
<dbReference type="KEGG" id="kmn:HW532_15860"/>
<protein>
    <submittedName>
        <fullName evidence="1">Uncharacterized protein</fullName>
    </submittedName>
</protein>
<accession>A0A7S8HCS5</accession>
<organism evidence="1 2">
    <name type="scientific">Kaustia mangrovi</name>
    <dbReference type="NCBI Taxonomy" id="2593653"/>
    <lineage>
        <taxon>Bacteria</taxon>
        <taxon>Pseudomonadati</taxon>
        <taxon>Pseudomonadota</taxon>
        <taxon>Alphaproteobacteria</taxon>
        <taxon>Hyphomicrobiales</taxon>
        <taxon>Parvibaculaceae</taxon>
        <taxon>Kaustia</taxon>
    </lineage>
</organism>
<evidence type="ECO:0000313" key="1">
    <source>
        <dbReference type="EMBL" id="QPC44037.1"/>
    </source>
</evidence>
<dbReference type="RefSeq" id="WP_213161400.1">
    <property type="nucleotide sequence ID" value="NZ_CP058214.1"/>
</dbReference>
<proteinExistence type="predicted"/>
<dbReference type="Proteomes" id="UP000593594">
    <property type="component" value="Chromosome"/>
</dbReference>
<name>A0A7S8HCS5_9HYPH</name>
<dbReference type="AlphaFoldDB" id="A0A7S8HCS5"/>
<dbReference type="EMBL" id="CP058214">
    <property type="protein sequence ID" value="QPC44037.1"/>
    <property type="molecule type" value="Genomic_DNA"/>
</dbReference>
<reference evidence="1 2" key="1">
    <citation type="submission" date="2020-06" db="EMBL/GenBank/DDBJ databases">
        <title>Genome sequence of 2 isolates from Red Sea Mangroves.</title>
        <authorList>
            <person name="Sefrji F."/>
            <person name="Michoud G."/>
            <person name="Merlino G."/>
            <person name="Daffonchio D."/>
        </authorList>
    </citation>
    <scope>NUCLEOTIDE SEQUENCE [LARGE SCALE GENOMIC DNA]</scope>
    <source>
        <strain evidence="1 2">R1DC25</strain>
    </source>
</reference>
<evidence type="ECO:0000313" key="2">
    <source>
        <dbReference type="Proteomes" id="UP000593594"/>
    </source>
</evidence>